<organism evidence="2 3">
    <name type="scientific">Paraburkholderia steynii</name>
    <dbReference type="NCBI Taxonomy" id="1245441"/>
    <lineage>
        <taxon>Bacteria</taxon>
        <taxon>Pseudomonadati</taxon>
        <taxon>Pseudomonadota</taxon>
        <taxon>Betaproteobacteria</taxon>
        <taxon>Burkholderiales</taxon>
        <taxon>Burkholderiaceae</taxon>
        <taxon>Paraburkholderia</taxon>
    </lineage>
</organism>
<reference evidence="2 3" key="1">
    <citation type="submission" date="2017-02" db="EMBL/GenBank/DDBJ databases">
        <title>Paraburkholderia sophoroidis sp. nov. and Paraburkholderia steynii sp. nov. rhizobial symbionts of the fynbos legume Hypocalyptus sophoroides.</title>
        <authorList>
            <person name="Steenkamp E.T."/>
            <person name="Beukes C.W."/>
            <person name="Van Zyl E."/>
            <person name="Avontuur J."/>
            <person name="Chan W.Y."/>
            <person name="Hassen A."/>
            <person name="Palmer M."/>
            <person name="Mthombeni L."/>
            <person name="Phalane F."/>
            <person name="Sereme K."/>
            <person name="Venter S.N."/>
        </authorList>
    </citation>
    <scope>NUCLEOTIDE SEQUENCE [LARGE SCALE GENOMIC DNA]</scope>
    <source>
        <strain evidence="2 3">HC1.1ba</strain>
    </source>
</reference>
<keyword evidence="3" id="KW-1185">Reference proteome</keyword>
<protein>
    <submittedName>
        <fullName evidence="2">Uncharacterized protein</fullName>
    </submittedName>
</protein>
<proteinExistence type="predicted"/>
<evidence type="ECO:0000256" key="1">
    <source>
        <dbReference type="SAM" id="Phobius"/>
    </source>
</evidence>
<keyword evidence="1" id="KW-0472">Membrane</keyword>
<comment type="caution">
    <text evidence="2">The sequence shown here is derived from an EMBL/GenBank/DDBJ whole genome shotgun (WGS) entry which is preliminary data.</text>
</comment>
<accession>A0A4R0XGN8</accession>
<keyword evidence="1" id="KW-0812">Transmembrane</keyword>
<gene>
    <name evidence="2" type="ORF">BZM27_28040</name>
</gene>
<dbReference type="AlphaFoldDB" id="A0A4R0XGN8"/>
<evidence type="ECO:0000313" key="2">
    <source>
        <dbReference type="EMBL" id="TCG06189.1"/>
    </source>
</evidence>
<name>A0A4R0XGN8_9BURK</name>
<evidence type="ECO:0000313" key="3">
    <source>
        <dbReference type="Proteomes" id="UP000294200"/>
    </source>
</evidence>
<dbReference type="EMBL" id="MWML01000121">
    <property type="protein sequence ID" value="TCG06189.1"/>
    <property type="molecule type" value="Genomic_DNA"/>
</dbReference>
<feature type="transmembrane region" description="Helical" evidence="1">
    <location>
        <begin position="33"/>
        <end position="52"/>
    </location>
</feature>
<dbReference type="Proteomes" id="UP000294200">
    <property type="component" value="Unassembled WGS sequence"/>
</dbReference>
<keyword evidence="1" id="KW-1133">Transmembrane helix</keyword>
<sequence length="60" mass="6079">MRAGWLDHIGTCVSAVSQRGAGAGFGDVIQRGLNAVSVVLAGMLASGCFWLGGPSKNSED</sequence>